<dbReference type="Proteomes" id="UP000051887">
    <property type="component" value="Unassembled WGS sequence"/>
</dbReference>
<dbReference type="Pfam" id="PF00455">
    <property type="entry name" value="DeoRC"/>
    <property type="match status" value="1"/>
</dbReference>
<dbReference type="PANTHER" id="PTHR30363">
    <property type="entry name" value="HTH-TYPE TRANSCRIPTIONAL REGULATOR SRLR-RELATED"/>
    <property type="match status" value="1"/>
</dbReference>
<dbReference type="AlphaFoldDB" id="A0A0P1FMR9"/>
<keyword evidence="7" id="KW-1185">Reference proteome</keyword>
<evidence type="ECO:0000256" key="1">
    <source>
        <dbReference type="ARBA" id="ARBA00022491"/>
    </source>
</evidence>
<dbReference type="SMART" id="SM00420">
    <property type="entry name" value="HTH_DEOR"/>
    <property type="match status" value="1"/>
</dbReference>
<dbReference type="Pfam" id="PF08220">
    <property type="entry name" value="HTH_DeoR"/>
    <property type="match status" value="1"/>
</dbReference>
<dbReference type="SUPFAM" id="SSF100950">
    <property type="entry name" value="NagB/RpiA/CoA transferase-like"/>
    <property type="match status" value="1"/>
</dbReference>
<dbReference type="PROSITE" id="PS51000">
    <property type="entry name" value="HTH_DEOR_2"/>
    <property type="match status" value="1"/>
</dbReference>
<dbReference type="InterPro" id="IPR050313">
    <property type="entry name" value="Carb_Metab_HTH_regulators"/>
</dbReference>
<feature type="domain" description="HTH deoR-type" evidence="4">
    <location>
        <begin position="7"/>
        <end position="62"/>
    </location>
</feature>
<gene>
    <name evidence="6" type="primary">glpR_2</name>
    <name evidence="5" type="synonym">glpR_3</name>
    <name evidence="5" type="ORF">TL5118_03377</name>
    <name evidence="6" type="ORF">TL5120_00554</name>
</gene>
<keyword evidence="1" id="KW-0678">Repressor</keyword>
<dbReference type="InterPro" id="IPR001034">
    <property type="entry name" value="DeoR_HTH"/>
</dbReference>
<dbReference type="EMBL" id="CYSB01000039">
    <property type="protein sequence ID" value="CUH69417.1"/>
    <property type="molecule type" value="Genomic_DNA"/>
</dbReference>
<keyword evidence="2" id="KW-0805">Transcription regulation</keyword>
<sequence>MMSRDALSQRRDKIIALLSEVEELSAQDLSQELGVSVQTIRTDLRDLDEAALVQRKNGAVRLRQMENIAYAPRLDASSIEKQRIARVVKTLVGHNARLALGTGTTVEHCARELSALQNLFVATNNIHAVLALQHAPGVVVEMAGGTVRLRDLDVVGPLSRNFFTRFRMDYAIFSCGGLSESGAVLDYNSDEVAARSAIAACAKKKVLVVDSAKFGRELPCVMHRIWDYDIVVTEAELGAAIKSECARSGCQIMCP</sequence>
<dbReference type="Gene3D" id="1.10.10.10">
    <property type="entry name" value="Winged helix-like DNA-binding domain superfamily/Winged helix DNA-binding domain"/>
    <property type="match status" value="1"/>
</dbReference>
<evidence type="ECO:0000259" key="4">
    <source>
        <dbReference type="PROSITE" id="PS51000"/>
    </source>
</evidence>
<dbReference type="InterPro" id="IPR037171">
    <property type="entry name" value="NagB/RpiA_transferase-like"/>
</dbReference>
<dbReference type="EMBL" id="CYSC01000011">
    <property type="protein sequence ID" value="CUH70774.1"/>
    <property type="molecule type" value="Genomic_DNA"/>
</dbReference>
<reference evidence="5 7" key="2">
    <citation type="submission" date="2015-09" db="EMBL/GenBank/DDBJ databases">
        <authorList>
            <person name="Rodrigo-Torres L."/>
            <person name="Arahal D.R."/>
        </authorList>
    </citation>
    <scope>NUCLEOTIDE SEQUENCE [LARGE SCALE GENOMIC DNA]</scope>
    <source>
        <strain evidence="5 7">CECT 5118</strain>
    </source>
</reference>
<proteinExistence type="predicted"/>
<accession>A0A0P1FMR9</accession>
<evidence type="ECO:0000313" key="8">
    <source>
        <dbReference type="Proteomes" id="UP000051887"/>
    </source>
</evidence>
<dbReference type="SUPFAM" id="SSF46785">
    <property type="entry name" value="Winged helix' DNA-binding domain"/>
    <property type="match status" value="1"/>
</dbReference>
<reference evidence="6 8" key="1">
    <citation type="submission" date="2015-09" db="EMBL/GenBank/DDBJ databases">
        <authorList>
            <consortium name="Swine Surveillance"/>
        </authorList>
    </citation>
    <scope>NUCLEOTIDE SEQUENCE [LARGE SCALE GENOMIC DNA]</scope>
    <source>
        <strain evidence="6 8">5120</strain>
    </source>
</reference>
<dbReference type="GO" id="GO:0003700">
    <property type="term" value="F:DNA-binding transcription factor activity"/>
    <property type="evidence" value="ECO:0007669"/>
    <property type="project" value="InterPro"/>
</dbReference>
<dbReference type="PANTHER" id="PTHR30363:SF4">
    <property type="entry name" value="GLYCEROL-3-PHOSPHATE REGULON REPRESSOR"/>
    <property type="match status" value="1"/>
</dbReference>
<dbReference type="InterPro" id="IPR036390">
    <property type="entry name" value="WH_DNA-bd_sf"/>
</dbReference>
<dbReference type="InterPro" id="IPR036388">
    <property type="entry name" value="WH-like_DNA-bd_sf"/>
</dbReference>
<evidence type="ECO:0000256" key="2">
    <source>
        <dbReference type="ARBA" id="ARBA00023015"/>
    </source>
</evidence>
<name>A0A0P1FMR9_9RHOB</name>
<keyword evidence="3" id="KW-0804">Transcription</keyword>
<protein>
    <submittedName>
        <fullName evidence="6">Glycerol-3-phosphate regulon repressor</fullName>
    </submittedName>
</protein>
<dbReference type="Proteomes" id="UP000051086">
    <property type="component" value="Unassembled WGS sequence"/>
</dbReference>
<evidence type="ECO:0000313" key="5">
    <source>
        <dbReference type="EMBL" id="CUH69417.1"/>
    </source>
</evidence>
<dbReference type="InterPro" id="IPR014036">
    <property type="entry name" value="DeoR-like_C"/>
</dbReference>
<evidence type="ECO:0000313" key="7">
    <source>
        <dbReference type="Proteomes" id="UP000051086"/>
    </source>
</evidence>
<evidence type="ECO:0000256" key="3">
    <source>
        <dbReference type="ARBA" id="ARBA00023163"/>
    </source>
</evidence>
<dbReference type="SMART" id="SM01134">
    <property type="entry name" value="DeoRC"/>
    <property type="match status" value="1"/>
</dbReference>
<organism evidence="6 8">
    <name type="scientific">Thalassovita autumnalis</name>
    <dbReference type="NCBI Taxonomy" id="2072972"/>
    <lineage>
        <taxon>Bacteria</taxon>
        <taxon>Pseudomonadati</taxon>
        <taxon>Pseudomonadota</taxon>
        <taxon>Alphaproteobacteria</taxon>
        <taxon>Rhodobacterales</taxon>
        <taxon>Roseobacteraceae</taxon>
        <taxon>Thalassovita</taxon>
    </lineage>
</organism>
<evidence type="ECO:0000313" key="6">
    <source>
        <dbReference type="EMBL" id="CUH70774.1"/>
    </source>
</evidence>
<dbReference type="Gene3D" id="3.40.50.1360">
    <property type="match status" value="1"/>
</dbReference>